<feature type="region of interest" description="Disordered" evidence="5">
    <location>
        <begin position="287"/>
        <end position="316"/>
    </location>
</feature>
<evidence type="ECO:0000256" key="3">
    <source>
        <dbReference type="ARBA" id="ARBA00023163"/>
    </source>
</evidence>
<dbReference type="InterPro" id="IPR044273">
    <property type="entry name" value="PIF3-like"/>
</dbReference>
<keyword evidence="8" id="KW-1185">Reference proteome</keyword>
<evidence type="ECO:0000256" key="5">
    <source>
        <dbReference type="SAM" id="MobiDB-lite"/>
    </source>
</evidence>
<evidence type="ECO:0000256" key="2">
    <source>
        <dbReference type="ARBA" id="ARBA00023015"/>
    </source>
</evidence>
<dbReference type="EMBL" id="SDAM02000091">
    <property type="protein sequence ID" value="KAH6831187.1"/>
    <property type="molecule type" value="Genomic_DNA"/>
</dbReference>
<dbReference type="GO" id="GO:0005634">
    <property type="term" value="C:nucleus"/>
    <property type="evidence" value="ECO:0007669"/>
    <property type="project" value="UniProtKB-SubCell"/>
</dbReference>
<organism evidence="7 8">
    <name type="scientific">Perilla frutescens var. hirtella</name>
    <name type="common">Perilla citriodora</name>
    <name type="synonym">Perilla setoyensis</name>
    <dbReference type="NCBI Taxonomy" id="608512"/>
    <lineage>
        <taxon>Eukaryota</taxon>
        <taxon>Viridiplantae</taxon>
        <taxon>Streptophyta</taxon>
        <taxon>Embryophyta</taxon>
        <taxon>Tracheophyta</taxon>
        <taxon>Spermatophyta</taxon>
        <taxon>Magnoliopsida</taxon>
        <taxon>eudicotyledons</taxon>
        <taxon>Gunneridae</taxon>
        <taxon>Pentapetalae</taxon>
        <taxon>asterids</taxon>
        <taxon>lamiids</taxon>
        <taxon>Lamiales</taxon>
        <taxon>Lamiaceae</taxon>
        <taxon>Nepetoideae</taxon>
        <taxon>Elsholtzieae</taxon>
        <taxon>Perilla</taxon>
    </lineage>
</organism>
<dbReference type="AlphaFoldDB" id="A0AAD4JCE9"/>
<keyword evidence="2" id="KW-0805">Transcription regulation</keyword>
<dbReference type="PANTHER" id="PTHR46807">
    <property type="entry name" value="TRANSCRIPTION FACTOR PIF3"/>
    <property type="match status" value="1"/>
</dbReference>
<keyword evidence="4" id="KW-0539">Nucleus</keyword>
<evidence type="ECO:0000313" key="7">
    <source>
        <dbReference type="EMBL" id="KAH6831187.1"/>
    </source>
</evidence>
<evidence type="ECO:0000256" key="1">
    <source>
        <dbReference type="ARBA" id="ARBA00004123"/>
    </source>
</evidence>
<feature type="domain" description="BHLH" evidence="6">
    <location>
        <begin position="89"/>
        <end position="138"/>
    </location>
</feature>
<accession>A0AAD4JCE9</accession>
<dbReference type="Pfam" id="PF00010">
    <property type="entry name" value="HLH"/>
    <property type="match status" value="1"/>
</dbReference>
<comment type="caution">
    <text evidence="7">The sequence shown here is derived from an EMBL/GenBank/DDBJ whole genome shotgun (WGS) entry which is preliminary data.</text>
</comment>
<dbReference type="InterPro" id="IPR036638">
    <property type="entry name" value="HLH_DNA-bd_sf"/>
</dbReference>
<dbReference type="InterPro" id="IPR047265">
    <property type="entry name" value="PIF1-like_bHLH"/>
</dbReference>
<dbReference type="GO" id="GO:0010017">
    <property type="term" value="P:red or far-red light signaling pathway"/>
    <property type="evidence" value="ECO:0007669"/>
    <property type="project" value="UniProtKB-ARBA"/>
</dbReference>
<evidence type="ECO:0000313" key="8">
    <source>
        <dbReference type="Proteomes" id="UP001190926"/>
    </source>
</evidence>
<dbReference type="Proteomes" id="UP001190926">
    <property type="component" value="Unassembled WGS sequence"/>
</dbReference>
<evidence type="ECO:0000256" key="4">
    <source>
        <dbReference type="ARBA" id="ARBA00023242"/>
    </source>
</evidence>
<dbReference type="PROSITE" id="PS50888">
    <property type="entry name" value="BHLH"/>
    <property type="match status" value="1"/>
</dbReference>
<proteinExistence type="predicted"/>
<feature type="compositionally biased region" description="Low complexity" evidence="5">
    <location>
        <begin position="287"/>
        <end position="296"/>
    </location>
</feature>
<feature type="region of interest" description="Disordered" evidence="5">
    <location>
        <begin position="67"/>
        <end position="87"/>
    </location>
</feature>
<feature type="compositionally biased region" description="Polar residues" evidence="5">
    <location>
        <begin position="235"/>
        <end position="260"/>
    </location>
</feature>
<evidence type="ECO:0000259" key="6">
    <source>
        <dbReference type="PROSITE" id="PS50888"/>
    </source>
</evidence>
<reference evidence="7 8" key="1">
    <citation type="journal article" date="2021" name="Nat. Commun.">
        <title>Incipient diploidization of the medicinal plant Perilla within 10,000 years.</title>
        <authorList>
            <person name="Zhang Y."/>
            <person name="Shen Q."/>
            <person name="Leng L."/>
            <person name="Zhang D."/>
            <person name="Chen S."/>
            <person name="Shi Y."/>
            <person name="Ning Z."/>
            <person name="Chen S."/>
        </authorList>
    </citation>
    <scope>NUCLEOTIDE SEQUENCE [LARGE SCALE GENOMIC DNA]</scope>
    <source>
        <strain evidence="8">cv. PC099</strain>
    </source>
</reference>
<dbReference type="CDD" id="cd11445">
    <property type="entry name" value="bHLH_AtPIF_like"/>
    <property type="match status" value="1"/>
</dbReference>
<dbReference type="PANTHER" id="PTHR46807:SF7">
    <property type="entry name" value="BHLH DOMAIN-CONTAINING PROTEIN"/>
    <property type="match status" value="1"/>
</dbReference>
<comment type="subcellular location">
    <subcellularLocation>
        <location evidence="1">Nucleus</location>
    </subcellularLocation>
</comment>
<feature type="region of interest" description="Disordered" evidence="5">
    <location>
        <begin position="235"/>
        <end position="261"/>
    </location>
</feature>
<dbReference type="GO" id="GO:0046983">
    <property type="term" value="F:protein dimerization activity"/>
    <property type="evidence" value="ECO:0007669"/>
    <property type="project" value="InterPro"/>
</dbReference>
<dbReference type="GO" id="GO:0003700">
    <property type="term" value="F:DNA-binding transcription factor activity"/>
    <property type="evidence" value="ECO:0007669"/>
    <property type="project" value="InterPro"/>
</dbReference>
<protein>
    <recommendedName>
        <fullName evidence="6">BHLH domain-containing protein</fullName>
    </recommendedName>
</protein>
<dbReference type="SMART" id="SM00353">
    <property type="entry name" value="HLH"/>
    <property type="match status" value="1"/>
</dbReference>
<dbReference type="SUPFAM" id="SSF47459">
    <property type="entry name" value="HLH, helix-loop-helix DNA-binding domain"/>
    <property type="match status" value="1"/>
</dbReference>
<gene>
    <name evidence="7" type="ORF">C2S53_009382</name>
</gene>
<name>A0AAD4JCE9_PERFH</name>
<dbReference type="Gene3D" id="4.10.280.10">
    <property type="entry name" value="Helix-loop-helix DNA-binding domain"/>
    <property type="match status" value="1"/>
</dbReference>
<sequence>MSDVEESSEIRNCDEQRLWYENSNEAAAYCTSNSIGGFDEVSSFPLQEAMNPINADVVFDPMETTRVEEDGVKDDSDRSDHNNQQKRTRCAEMHNHNERLRRQRLKEKIKALQELIPNCSKRDKSSTFDDAIQYIKTLQNQVQMMSTGASYSTLKSPLPMMPHPHPHPRQQGMHIPNPPPFLQTGSPSIGIKYGIGTETGTGMSAMFPSLDFPGLPNQCLLPSSATSRMPLNFTSPNIESHGSKSTSQGPVVSEQSTTRVLPSKVVQPHHSKEVMDYIYGCGHSGQTEEWSSSSTTKWKDPLQGTGEADDGGLGCR</sequence>
<dbReference type="InterPro" id="IPR011598">
    <property type="entry name" value="bHLH_dom"/>
</dbReference>
<keyword evidence="3" id="KW-0804">Transcription</keyword>